<dbReference type="OrthoDB" id="448448at2759"/>
<feature type="domain" description="Helicase ATP-binding" evidence="7">
    <location>
        <begin position="388"/>
        <end position="582"/>
    </location>
</feature>
<dbReference type="CDD" id="cd18008">
    <property type="entry name" value="DEXDc_SHPRH-like"/>
    <property type="match status" value="1"/>
</dbReference>
<dbReference type="InterPro" id="IPR001841">
    <property type="entry name" value="Znf_RING"/>
</dbReference>
<evidence type="ECO:0000259" key="7">
    <source>
        <dbReference type="PROSITE" id="PS51192"/>
    </source>
</evidence>
<name>A0A5N6UIH3_ASPTM</name>
<dbReference type="PROSITE" id="PS51192">
    <property type="entry name" value="HELICASE_ATP_BIND_1"/>
    <property type="match status" value="1"/>
</dbReference>
<keyword evidence="4" id="KW-0479">Metal-binding</keyword>
<dbReference type="InterPro" id="IPR050628">
    <property type="entry name" value="SNF2_RAD54_helicase_TF"/>
</dbReference>
<keyword evidence="4" id="KW-0862">Zinc</keyword>
<dbReference type="GO" id="GO:0008270">
    <property type="term" value="F:zinc ion binding"/>
    <property type="evidence" value="ECO:0007669"/>
    <property type="project" value="UniProtKB-KW"/>
</dbReference>
<dbReference type="Proteomes" id="UP000326950">
    <property type="component" value="Unassembled WGS sequence"/>
</dbReference>
<dbReference type="PROSITE" id="PS51194">
    <property type="entry name" value="HELICASE_CTER"/>
    <property type="match status" value="1"/>
</dbReference>
<dbReference type="SMART" id="SM00487">
    <property type="entry name" value="DEXDc"/>
    <property type="match status" value="1"/>
</dbReference>
<evidence type="ECO:0000259" key="8">
    <source>
        <dbReference type="PROSITE" id="PS51194"/>
    </source>
</evidence>
<evidence type="ECO:0000259" key="6">
    <source>
        <dbReference type="PROSITE" id="PS50089"/>
    </source>
</evidence>
<reference evidence="9 10" key="1">
    <citation type="submission" date="2019-04" db="EMBL/GenBank/DDBJ databases">
        <title>Friends and foes A comparative genomics study of 23 Aspergillus species from section Flavi.</title>
        <authorList>
            <consortium name="DOE Joint Genome Institute"/>
            <person name="Kjaerbolling I."/>
            <person name="Vesth T."/>
            <person name="Frisvad J.C."/>
            <person name="Nybo J.L."/>
            <person name="Theobald S."/>
            <person name="Kildgaard S."/>
            <person name="Isbrandt T."/>
            <person name="Kuo A."/>
            <person name="Sato A."/>
            <person name="Lyhne E.K."/>
            <person name="Kogle M.E."/>
            <person name="Wiebenga A."/>
            <person name="Kun R.S."/>
            <person name="Lubbers R.J."/>
            <person name="Makela M.R."/>
            <person name="Barry K."/>
            <person name="Chovatia M."/>
            <person name="Clum A."/>
            <person name="Daum C."/>
            <person name="Haridas S."/>
            <person name="He G."/>
            <person name="LaButti K."/>
            <person name="Lipzen A."/>
            <person name="Mondo S."/>
            <person name="Riley R."/>
            <person name="Salamov A."/>
            <person name="Simmons B.A."/>
            <person name="Magnuson J.K."/>
            <person name="Henrissat B."/>
            <person name="Mortensen U.H."/>
            <person name="Larsen T.O."/>
            <person name="Devries R.P."/>
            <person name="Grigoriev I.V."/>
            <person name="Machida M."/>
            <person name="Baker S.E."/>
            <person name="Andersen M.R."/>
        </authorList>
    </citation>
    <scope>NUCLEOTIDE SEQUENCE [LARGE SCALE GENOMIC DNA]</scope>
    <source>
        <strain evidence="9 10">CBS 117626</strain>
    </source>
</reference>
<keyword evidence="10" id="KW-1185">Reference proteome</keyword>
<keyword evidence="2" id="KW-0378">Hydrolase</keyword>
<feature type="region of interest" description="Disordered" evidence="5">
    <location>
        <begin position="1"/>
        <end position="23"/>
    </location>
</feature>
<dbReference type="GO" id="GO:0005524">
    <property type="term" value="F:ATP binding"/>
    <property type="evidence" value="ECO:0007669"/>
    <property type="project" value="UniProtKB-KW"/>
</dbReference>
<keyword evidence="1" id="KW-0547">Nucleotide-binding</keyword>
<dbReference type="EMBL" id="ML738699">
    <property type="protein sequence ID" value="KAE8158293.1"/>
    <property type="molecule type" value="Genomic_DNA"/>
</dbReference>
<dbReference type="GO" id="GO:0008094">
    <property type="term" value="F:ATP-dependent activity, acting on DNA"/>
    <property type="evidence" value="ECO:0007669"/>
    <property type="project" value="TreeGrafter"/>
</dbReference>
<evidence type="ECO:0000256" key="4">
    <source>
        <dbReference type="PROSITE-ProRule" id="PRU00175"/>
    </source>
</evidence>
<sequence length="974" mass="110074">MSLRRLLNPPDDNAGDEWTDDMRRVRPRLEGPVNWALNPTEDHLDPIIHPTDMSFNHSFGDQDMMFVNQLAPIPGLDVISFDQASFLQPVPDEVGLSGTSMTSTPGVEFIDGPAGNVDVSMKDGASCGQEEQVCYGMLVHEKVKLVGKGQELETKILALKENNQHVQTLHIQLSGDGPLFLRFPDGTDLGYLSKKMEQALQGLTGLPLFEIDALTNLTSLIESLRRAGKPADAAIRVSINVYGREFDRDKVGRELSKMDLFLQHPDDCRVGVRYDNPHILHLEGMDETDTEEDEEVVTEVEVSETTPEQEEGLRETLDEVFNSLTRGDHLRQLGGSETLSRALYQSVTNYSAPSAIHWNLIYEYRLWQPKPMGRGQLYCHVITGNEQQEQPDESGGGILADEMGMGKSLTTLVLMAKTLREARQWVEGVKALPGASLAETPTRATLVIVPSRGSLTFKVLINTWEREIDDHLNAGMKMMRYHGRSRKELISNIDRYDIVITTYNTLAKEHDAKILGKGQSPLHDFAWYRVVLDEAHMIRRRSTTFHRAVVELRAKSRWCLSGTPIQNSLGDLGSLLAFIQLKPFHDPRNFSHWIANPFGVRTTKRKAIERLTLLLEAGCLRRTIERVDLPGQRSETRLVQFTPEERAGYELTIKDMKRFIHQKAGEYNQQAETFGMFQVFLQLRSFCNHGTYQPRFSWAKRNLLEDELDPVCSMTRDSLNRCSGCRQPLPVIPHDRRPKYVESCKHALCDDCSLGSSIQSDPEEKLHCPLCQSLRGARYRGHIPAVSNQRNRNDTDHLNADGYSSKMRALISDVQRDIRTTKSIIFSCWTRTLDLIAKHLKASCIEFERIDGKTSTSQRQKILDKFDGTRTVPVLIMTTGTGAFGLNLKSVNRVFIVEPQWNPSVESQAIARAIRLGQEQQVLVTRYRVENSIEEAMCSQQTQKLKISQMDFKKDLEASAAGDEGTSDYHSDIH</sequence>
<evidence type="ECO:0000256" key="1">
    <source>
        <dbReference type="ARBA" id="ARBA00022741"/>
    </source>
</evidence>
<protein>
    <submittedName>
        <fullName evidence="9">SNF2 family N-terminal domain-containing protein</fullName>
    </submittedName>
</protein>
<evidence type="ECO:0000313" key="9">
    <source>
        <dbReference type="EMBL" id="KAE8158293.1"/>
    </source>
</evidence>
<feature type="domain" description="RING-type" evidence="6">
    <location>
        <begin position="722"/>
        <end position="772"/>
    </location>
</feature>
<evidence type="ECO:0000313" key="10">
    <source>
        <dbReference type="Proteomes" id="UP000326950"/>
    </source>
</evidence>
<evidence type="ECO:0000256" key="3">
    <source>
        <dbReference type="ARBA" id="ARBA00022840"/>
    </source>
</evidence>
<feature type="domain" description="Helicase C-terminal" evidence="8">
    <location>
        <begin position="806"/>
        <end position="953"/>
    </location>
</feature>
<dbReference type="SUPFAM" id="SSF52540">
    <property type="entry name" value="P-loop containing nucleoside triphosphate hydrolases"/>
    <property type="match status" value="2"/>
</dbReference>
<dbReference type="InterPro" id="IPR000330">
    <property type="entry name" value="SNF2_N"/>
</dbReference>
<keyword evidence="4" id="KW-0863">Zinc-finger</keyword>
<keyword evidence="3" id="KW-0067">ATP-binding</keyword>
<dbReference type="InterPro" id="IPR014001">
    <property type="entry name" value="Helicase_ATP-bd"/>
</dbReference>
<dbReference type="InterPro" id="IPR027417">
    <property type="entry name" value="P-loop_NTPase"/>
</dbReference>
<evidence type="ECO:0000256" key="2">
    <source>
        <dbReference type="ARBA" id="ARBA00022801"/>
    </source>
</evidence>
<dbReference type="Gene3D" id="3.40.50.10810">
    <property type="entry name" value="Tandem AAA-ATPase domain"/>
    <property type="match status" value="1"/>
</dbReference>
<organism evidence="9 10">
    <name type="scientific">Aspergillus tamarii</name>
    <dbReference type="NCBI Taxonomy" id="41984"/>
    <lineage>
        <taxon>Eukaryota</taxon>
        <taxon>Fungi</taxon>
        <taxon>Dikarya</taxon>
        <taxon>Ascomycota</taxon>
        <taxon>Pezizomycotina</taxon>
        <taxon>Eurotiomycetes</taxon>
        <taxon>Eurotiomycetidae</taxon>
        <taxon>Eurotiales</taxon>
        <taxon>Aspergillaceae</taxon>
        <taxon>Aspergillus</taxon>
        <taxon>Aspergillus subgen. Circumdati</taxon>
    </lineage>
</organism>
<dbReference type="Pfam" id="PF00271">
    <property type="entry name" value="Helicase_C"/>
    <property type="match status" value="1"/>
</dbReference>
<dbReference type="InterPro" id="IPR001650">
    <property type="entry name" value="Helicase_C-like"/>
</dbReference>
<dbReference type="GO" id="GO:0016787">
    <property type="term" value="F:hydrolase activity"/>
    <property type="evidence" value="ECO:0007669"/>
    <property type="project" value="UniProtKB-KW"/>
</dbReference>
<dbReference type="CDD" id="cd18793">
    <property type="entry name" value="SF2_C_SNF"/>
    <property type="match status" value="1"/>
</dbReference>
<evidence type="ECO:0000256" key="5">
    <source>
        <dbReference type="SAM" id="MobiDB-lite"/>
    </source>
</evidence>
<dbReference type="AlphaFoldDB" id="A0A5N6UIH3"/>
<dbReference type="Pfam" id="PF00176">
    <property type="entry name" value="SNF2-rel_dom"/>
    <property type="match status" value="1"/>
</dbReference>
<proteinExistence type="predicted"/>
<gene>
    <name evidence="9" type="ORF">BDV40DRAFT_291960</name>
</gene>
<accession>A0A5N6UIH3</accession>
<dbReference type="InterPro" id="IPR038718">
    <property type="entry name" value="SNF2-like_sf"/>
</dbReference>
<dbReference type="InterPro" id="IPR049730">
    <property type="entry name" value="SNF2/RAD54-like_C"/>
</dbReference>
<dbReference type="PANTHER" id="PTHR45626">
    <property type="entry name" value="TRANSCRIPTION TERMINATION FACTOR 2-RELATED"/>
    <property type="match status" value="1"/>
</dbReference>
<dbReference type="PANTHER" id="PTHR45626:SF52">
    <property type="entry name" value="SINGLE-STRANDED DNA-DEPENDENT ATPASE (EUROFUNG)"/>
    <property type="match status" value="1"/>
</dbReference>
<dbReference type="GO" id="GO:0006281">
    <property type="term" value="P:DNA repair"/>
    <property type="evidence" value="ECO:0007669"/>
    <property type="project" value="TreeGrafter"/>
</dbReference>
<dbReference type="GO" id="GO:0005634">
    <property type="term" value="C:nucleus"/>
    <property type="evidence" value="ECO:0007669"/>
    <property type="project" value="TreeGrafter"/>
</dbReference>
<dbReference type="Gene3D" id="3.40.50.300">
    <property type="entry name" value="P-loop containing nucleotide triphosphate hydrolases"/>
    <property type="match status" value="1"/>
</dbReference>
<dbReference type="SMART" id="SM00490">
    <property type="entry name" value="HELICc"/>
    <property type="match status" value="1"/>
</dbReference>
<dbReference type="PROSITE" id="PS50089">
    <property type="entry name" value="ZF_RING_2"/>
    <property type="match status" value="1"/>
</dbReference>